<reference evidence="2" key="1">
    <citation type="journal article" date="2024" name="Proc. Natl. Acad. Sci. U.S.A.">
        <title>Extraordinary preservation of gene collinearity over three hundred million years revealed in homosporous lycophytes.</title>
        <authorList>
            <person name="Li C."/>
            <person name="Wickell D."/>
            <person name="Kuo L.Y."/>
            <person name="Chen X."/>
            <person name="Nie B."/>
            <person name="Liao X."/>
            <person name="Peng D."/>
            <person name="Ji J."/>
            <person name="Jenkins J."/>
            <person name="Williams M."/>
            <person name="Shu S."/>
            <person name="Plott C."/>
            <person name="Barry K."/>
            <person name="Rajasekar S."/>
            <person name="Grimwood J."/>
            <person name="Han X."/>
            <person name="Sun S."/>
            <person name="Hou Z."/>
            <person name="He W."/>
            <person name="Dai G."/>
            <person name="Sun C."/>
            <person name="Schmutz J."/>
            <person name="Leebens-Mack J.H."/>
            <person name="Li F.W."/>
            <person name="Wang L."/>
        </authorList>
    </citation>
    <scope>NUCLEOTIDE SEQUENCE [LARGE SCALE GENOMIC DNA]</scope>
    <source>
        <strain evidence="2">cv. PW_Plant_1</strain>
    </source>
</reference>
<comment type="caution">
    <text evidence="1">The sequence shown here is derived from an EMBL/GenBank/DDBJ whole genome shotgun (WGS) entry which is preliminary data.</text>
</comment>
<proteinExistence type="predicted"/>
<evidence type="ECO:0000313" key="2">
    <source>
        <dbReference type="Proteomes" id="UP001162992"/>
    </source>
</evidence>
<sequence>MWYSSLPTEYLEYFLYCHMWLMDAHVVYVESQNYHIDEVHVFTRCKLSFYQIVLEILSLIVTIYVLPPRFNTKLWTWNATSRFLILTSSLRMFALSTIFLLSHLPHLKLNSFTVSFLVEKDCSCLPLLAPSMRVHVGPLMQIHNYIPTSMIYP</sequence>
<keyword evidence="2" id="KW-1185">Reference proteome</keyword>
<protein>
    <submittedName>
        <fullName evidence="1">Uncharacterized protein</fullName>
    </submittedName>
</protein>
<dbReference type="EMBL" id="CM055102">
    <property type="protein sequence ID" value="KAJ7537666.1"/>
    <property type="molecule type" value="Genomic_DNA"/>
</dbReference>
<gene>
    <name evidence="1" type="ORF">O6H91_11G016500</name>
</gene>
<accession>A0ACC2C6M8</accession>
<evidence type="ECO:0000313" key="1">
    <source>
        <dbReference type="EMBL" id="KAJ7537666.1"/>
    </source>
</evidence>
<dbReference type="Proteomes" id="UP001162992">
    <property type="component" value="Chromosome 11"/>
</dbReference>
<organism evidence="1 2">
    <name type="scientific">Diphasiastrum complanatum</name>
    <name type="common">Issler's clubmoss</name>
    <name type="synonym">Lycopodium complanatum</name>
    <dbReference type="NCBI Taxonomy" id="34168"/>
    <lineage>
        <taxon>Eukaryota</taxon>
        <taxon>Viridiplantae</taxon>
        <taxon>Streptophyta</taxon>
        <taxon>Embryophyta</taxon>
        <taxon>Tracheophyta</taxon>
        <taxon>Lycopodiopsida</taxon>
        <taxon>Lycopodiales</taxon>
        <taxon>Lycopodiaceae</taxon>
        <taxon>Lycopodioideae</taxon>
        <taxon>Diphasiastrum</taxon>
    </lineage>
</organism>
<name>A0ACC2C6M8_DIPCM</name>